<evidence type="ECO:0000313" key="2">
    <source>
        <dbReference type="EMBL" id="CAI3997291.1"/>
    </source>
</evidence>
<reference evidence="2" key="1">
    <citation type="submission" date="2022-10" db="EMBL/GenBank/DDBJ databases">
        <authorList>
            <person name="Chen Y."/>
            <person name="Dougan E. K."/>
            <person name="Chan C."/>
            <person name="Rhodes N."/>
            <person name="Thang M."/>
        </authorList>
    </citation>
    <scope>NUCLEOTIDE SEQUENCE</scope>
</reference>
<dbReference type="Proteomes" id="UP001152797">
    <property type="component" value="Unassembled WGS sequence"/>
</dbReference>
<dbReference type="EMBL" id="CAMXCT020002315">
    <property type="protein sequence ID" value="CAL1150666.1"/>
    <property type="molecule type" value="Genomic_DNA"/>
</dbReference>
<name>A0A9P1CTT4_9DINO</name>
<reference evidence="3 4" key="2">
    <citation type="submission" date="2024-05" db="EMBL/GenBank/DDBJ databases">
        <authorList>
            <person name="Chen Y."/>
            <person name="Shah S."/>
            <person name="Dougan E. K."/>
            <person name="Thang M."/>
            <person name="Chan C."/>
        </authorList>
    </citation>
    <scope>NUCLEOTIDE SEQUENCE [LARGE SCALE GENOMIC DNA]</scope>
</reference>
<gene>
    <name evidence="2" type="ORF">C1SCF055_LOCUS23687</name>
</gene>
<feature type="region of interest" description="Disordered" evidence="1">
    <location>
        <begin position="1"/>
        <end position="63"/>
    </location>
</feature>
<comment type="caution">
    <text evidence="2">The sequence shown here is derived from an EMBL/GenBank/DDBJ whole genome shotgun (WGS) entry which is preliminary data.</text>
</comment>
<proteinExistence type="predicted"/>
<accession>A0A9P1CTT4</accession>
<keyword evidence="4" id="KW-1185">Reference proteome</keyword>
<organism evidence="2">
    <name type="scientific">Cladocopium goreaui</name>
    <dbReference type="NCBI Taxonomy" id="2562237"/>
    <lineage>
        <taxon>Eukaryota</taxon>
        <taxon>Sar</taxon>
        <taxon>Alveolata</taxon>
        <taxon>Dinophyceae</taxon>
        <taxon>Suessiales</taxon>
        <taxon>Symbiodiniaceae</taxon>
        <taxon>Cladocopium</taxon>
    </lineage>
</organism>
<sequence>MPVLKRPSSAADLQPKKRPAAGGSIKDVVSELKQSHDHDDDANDGDSTNRDKQKAQKFHKMLSQGSLPDHIVHMFNIESKKSKEGVRAYQTKLINSLFSKQSDGTFRLQTDQHEFQEYRKIFHQSLAKDKTESLPRTLMLASHFHGDEQLMKKAIDNGELVAKYDKEAKLEYLQFRKFSNAEVRGNEEGERVIGNKKLSRDQAHSLAAVMSKLKWKFELSKADEKQLENGNEIPEKTKKLAAKAKDACERLLKDGSKLVGHAETQNLIKDGYKTLSNHINNLNNLLMFSELPDKATINAQSLENFIGTIARDVDQYHGEIQAAKARAKAKS</sequence>
<evidence type="ECO:0000313" key="4">
    <source>
        <dbReference type="Proteomes" id="UP001152797"/>
    </source>
</evidence>
<dbReference type="EMBL" id="CAMXCT010002315">
    <property type="protein sequence ID" value="CAI3997291.1"/>
    <property type="molecule type" value="Genomic_DNA"/>
</dbReference>
<protein>
    <submittedName>
        <fullName evidence="2">Uncharacterized protein</fullName>
    </submittedName>
</protein>
<dbReference type="AlphaFoldDB" id="A0A9P1CTT4"/>
<evidence type="ECO:0000256" key="1">
    <source>
        <dbReference type="SAM" id="MobiDB-lite"/>
    </source>
</evidence>
<dbReference type="EMBL" id="CAMXCT030002315">
    <property type="protein sequence ID" value="CAL4784603.1"/>
    <property type="molecule type" value="Genomic_DNA"/>
</dbReference>
<evidence type="ECO:0000313" key="3">
    <source>
        <dbReference type="EMBL" id="CAL4784603.1"/>
    </source>
</evidence>
<feature type="compositionally biased region" description="Basic and acidic residues" evidence="1">
    <location>
        <begin position="28"/>
        <end position="39"/>
    </location>
</feature>